<dbReference type="InterPro" id="IPR001570">
    <property type="entry name" value="Peptidase_M4_C_domain"/>
</dbReference>
<dbReference type="SUPFAM" id="SSF141072">
    <property type="entry name" value="CalX-like"/>
    <property type="match status" value="1"/>
</dbReference>
<dbReference type="RefSeq" id="WP_013187270.1">
    <property type="nucleotide sequence ID" value="NC_014230.1"/>
</dbReference>
<evidence type="ECO:0000259" key="8">
    <source>
        <dbReference type="Pfam" id="PF01447"/>
    </source>
</evidence>
<dbReference type="Pfam" id="PF02868">
    <property type="entry name" value="Peptidase_M4_C"/>
    <property type="match status" value="1"/>
</dbReference>
<evidence type="ECO:0000256" key="6">
    <source>
        <dbReference type="ARBA" id="ARBA00023049"/>
    </source>
</evidence>
<feature type="domain" description="FTP" evidence="10">
    <location>
        <begin position="88"/>
        <end position="132"/>
    </location>
</feature>
<dbReference type="GO" id="GO:0004222">
    <property type="term" value="F:metalloendopeptidase activity"/>
    <property type="evidence" value="ECO:0007669"/>
    <property type="project" value="InterPro"/>
</dbReference>
<dbReference type="NCBIfam" id="TIGR04183">
    <property type="entry name" value="Por_Secre_tail"/>
    <property type="match status" value="1"/>
</dbReference>
<name>A3U8N5_CROAH</name>
<dbReference type="InterPro" id="IPR050728">
    <property type="entry name" value="Zinc_Metalloprotease_M4"/>
</dbReference>
<keyword evidence="1" id="KW-0645">Protease</keyword>
<dbReference type="STRING" id="216432.CA2559_07565"/>
<keyword evidence="5" id="KW-0862">Zinc</keyword>
<evidence type="ECO:0000313" key="12">
    <source>
        <dbReference type="EMBL" id="EAP88602.1"/>
    </source>
</evidence>
<accession>A3U8N5</accession>
<dbReference type="CDD" id="cd09597">
    <property type="entry name" value="M4_TLP"/>
    <property type="match status" value="1"/>
</dbReference>
<keyword evidence="13" id="KW-1185">Reference proteome</keyword>
<feature type="domain" description="Peptidase M4" evidence="8">
    <location>
        <begin position="339"/>
        <end position="488"/>
    </location>
</feature>
<dbReference type="PANTHER" id="PTHR33794">
    <property type="entry name" value="BACILLOLYSIN"/>
    <property type="match status" value="1"/>
</dbReference>
<evidence type="ECO:0000256" key="7">
    <source>
        <dbReference type="SAM" id="SignalP"/>
    </source>
</evidence>
<protein>
    <submittedName>
        <fullName evidence="12">Thermolysin</fullName>
    </submittedName>
</protein>
<evidence type="ECO:0000256" key="5">
    <source>
        <dbReference type="ARBA" id="ARBA00022833"/>
    </source>
</evidence>
<dbReference type="InterPro" id="IPR013856">
    <property type="entry name" value="Peptidase_M4_domain"/>
</dbReference>
<dbReference type="Proteomes" id="UP000002297">
    <property type="component" value="Chromosome"/>
</dbReference>
<dbReference type="InterPro" id="IPR022357">
    <property type="entry name" value="MIP_CS"/>
</dbReference>
<feature type="domain" description="Secretion system C-terminal sorting" evidence="11">
    <location>
        <begin position="1178"/>
        <end position="1250"/>
    </location>
</feature>
<dbReference type="Pfam" id="PF01447">
    <property type="entry name" value="Peptidase_M4"/>
    <property type="match status" value="1"/>
</dbReference>
<keyword evidence="6" id="KW-0482">Metalloprotease</keyword>
<dbReference type="Pfam" id="PF07504">
    <property type="entry name" value="FTP"/>
    <property type="match status" value="1"/>
</dbReference>
<dbReference type="Gene3D" id="1.10.390.10">
    <property type="entry name" value="Neutral Protease Domain 2"/>
    <property type="match status" value="1"/>
</dbReference>
<dbReference type="SUPFAM" id="SSF55486">
    <property type="entry name" value="Metalloproteases ('zincins'), catalytic domain"/>
    <property type="match status" value="1"/>
</dbReference>
<evidence type="ECO:0000259" key="9">
    <source>
        <dbReference type="Pfam" id="PF02868"/>
    </source>
</evidence>
<keyword evidence="2" id="KW-0479">Metal-binding</keyword>
<evidence type="ECO:0000256" key="1">
    <source>
        <dbReference type="ARBA" id="ARBA00022670"/>
    </source>
</evidence>
<sequence>MKIKLHNFKFLMVLGAFVGTMSMVQAQTSLSAVQKLQDQQKITNVKISKERGTPSLIKLSNSQTHRVEPQEASLFLREALGLRETTTLAEKRAHVTPSGSKVVKYQEYFKGVKVEHGIYNALSKDNALKAITLEHYELKDNFNVAASLSEDNALNYALNFVGATEYAWDYYNFLKLNETDPARLTQLDAAVNSVYPTGELVIVDNYNEPGISLRLAYKFNIYAAEPLYRADIYVDAVNGEILLADQDIKHAAELNNEIAERRKMSSYAMVQAMGETRYAGTRNFETTLLSADASDPVNPLPERYVLDGTITVNAFNPDSQTIESVTVLNETRSYDGIGGVPLNVGGTIPSYEITDGSSRLEEGQLNVEIADNFWSADEHYRDRFETPADNYPVDNEFDNDDVALDAHWGSEVVIRYWADRHNRWSFDGAGEKITSFVHYGDGYDNAFYSSSTMTYGDGSYQGGTNPNGSFAPLMSMDVAAHEIGHGVCDFTADLVYARQSGGMNEGFSDIWAAAVEAYVLEEIDSTLPYQPYGIGEQIDERDGGIQPGEDNPDMRALRFMDDPNAAGDPECFEGVNWIDTSEAGCPAPNLGNDQCGVHSNSGVLNKWFYLLVEGSGQVFTPGRDKRAADDEVNDNGDPYSVEGLGFQIAEQIAFKGEVLLTPNATFSDMRDASILVAQQDYGVDSNEEIQTTNAWFGICVGESYITPDPNQVFFSSANANSLQEKNNDTGCNTFRTYTVNVATVQVNPAVTVTLDTSASTAELGVDFDISTTTLDLEGTATESFEVTIYNDALVEEDELISILFDFMGETKTQVINVLDDDVVPAIGASVVEIMPIEEFASSAIPNDWEEIIVVDPSMNKWYYNGAGTESGRAYISYTSPVGSTNSAIYESNSPSHVILKTPELNALGLNDVRVTFDWEAGGELDPGNPAFDYGQLVYSFDGVNFEEGSERFALEEDGIMSGTFDEIIPELANTRFFLGFRWFNDTNATTSAFSFAIDNVHVEALPAAVETELNATTSNTVNTNNDVYFASNDSGSIIARIEGATQDLGCVEMTLTGSGTDLITNANAGVDRSSKVIEITADGFDASSATYDLTLFMTTDELANFNSMADLQIMKVEGSDIDATTSSNTVITGSMLEDLTAAEGYATFKGTFTGFSSFAIVQPVTASVKDVLISSVSLYPSPVAQGGLVNITAKDIVINSASVFDVRGAKVIEKKFAGNQQIQLSVATLQSGFYFVRLNNDANKTFKFIVK</sequence>
<dbReference type="AlphaFoldDB" id="A3U8N5"/>
<dbReference type="Gene3D" id="3.10.170.10">
    <property type="match status" value="1"/>
</dbReference>
<organism evidence="12 13">
    <name type="scientific">Croceibacter atlanticus (strain ATCC BAA-628 / JCM 21780 / CIP 108009 / IAM 15332 / KCTC 12090 / HTCC2559)</name>
    <dbReference type="NCBI Taxonomy" id="216432"/>
    <lineage>
        <taxon>Bacteria</taxon>
        <taxon>Pseudomonadati</taxon>
        <taxon>Bacteroidota</taxon>
        <taxon>Flavobacteriia</taxon>
        <taxon>Flavobacteriales</taxon>
        <taxon>Flavobacteriaceae</taxon>
        <taxon>Croceibacter</taxon>
    </lineage>
</organism>
<reference evidence="12 13" key="1">
    <citation type="journal article" date="2010" name="J. Bacteriol.">
        <title>The complete genome sequence of Croceibacter atlanticus HTCC2559T.</title>
        <authorList>
            <person name="Oh H.M."/>
            <person name="Kang I."/>
            <person name="Ferriera S."/>
            <person name="Giovannoni S.J."/>
            <person name="Cho J.C."/>
        </authorList>
    </citation>
    <scope>NUCLEOTIDE SEQUENCE [LARGE SCALE GENOMIC DNA]</scope>
    <source>
        <strain evidence="13">ATCC BAA-628 / HTCC2559 / KCTC 12090</strain>
    </source>
</reference>
<dbReference type="GeneID" id="89454458"/>
<dbReference type="Pfam" id="PF18962">
    <property type="entry name" value="Por_Secre_tail"/>
    <property type="match status" value="1"/>
</dbReference>
<evidence type="ECO:0000256" key="3">
    <source>
        <dbReference type="ARBA" id="ARBA00022729"/>
    </source>
</evidence>
<dbReference type="PROSITE" id="PS00221">
    <property type="entry name" value="MIP"/>
    <property type="match status" value="1"/>
</dbReference>
<feature type="signal peptide" evidence="7">
    <location>
        <begin position="1"/>
        <end position="26"/>
    </location>
</feature>
<dbReference type="InterPro" id="IPR027268">
    <property type="entry name" value="Peptidase_M4/M1_CTD_sf"/>
</dbReference>
<evidence type="ECO:0000256" key="2">
    <source>
        <dbReference type="ARBA" id="ARBA00022723"/>
    </source>
</evidence>
<dbReference type="InterPro" id="IPR038081">
    <property type="entry name" value="CalX-like_sf"/>
</dbReference>
<dbReference type="GO" id="GO:0006508">
    <property type="term" value="P:proteolysis"/>
    <property type="evidence" value="ECO:0007669"/>
    <property type="project" value="UniProtKB-KW"/>
</dbReference>
<keyword evidence="4" id="KW-0378">Hydrolase</keyword>
<dbReference type="HOGENOM" id="CLU_265799_0_0_10"/>
<evidence type="ECO:0000259" key="10">
    <source>
        <dbReference type="Pfam" id="PF07504"/>
    </source>
</evidence>
<feature type="chain" id="PRO_5002660877" evidence="7">
    <location>
        <begin position="27"/>
        <end position="1251"/>
    </location>
</feature>
<dbReference type="EMBL" id="CP002046">
    <property type="protein sequence ID" value="EAP88602.1"/>
    <property type="molecule type" value="Genomic_DNA"/>
</dbReference>
<dbReference type="Gene3D" id="3.10.450.490">
    <property type="match status" value="1"/>
</dbReference>
<dbReference type="eggNOG" id="COG3227">
    <property type="taxonomic scope" value="Bacteria"/>
</dbReference>
<evidence type="ECO:0000313" key="13">
    <source>
        <dbReference type="Proteomes" id="UP000002297"/>
    </source>
</evidence>
<proteinExistence type="predicted"/>
<evidence type="ECO:0000256" key="4">
    <source>
        <dbReference type="ARBA" id="ARBA00022801"/>
    </source>
</evidence>
<dbReference type="OrthoDB" id="291295at2"/>
<dbReference type="PANTHER" id="PTHR33794:SF1">
    <property type="entry name" value="BACILLOLYSIN"/>
    <property type="match status" value="1"/>
</dbReference>
<evidence type="ECO:0000259" key="11">
    <source>
        <dbReference type="Pfam" id="PF18962"/>
    </source>
</evidence>
<dbReference type="KEGG" id="cat:CA2559_07565"/>
<feature type="domain" description="Peptidase M4 C-terminal" evidence="9">
    <location>
        <begin position="492"/>
        <end position="696"/>
    </location>
</feature>
<dbReference type="Gene3D" id="2.60.40.2030">
    <property type="match status" value="1"/>
</dbReference>
<gene>
    <name evidence="12" type="ordered locus">CA2559_07565</name>
</gene>
<keyword evidence="3 7" id="KW-0732">Signal</keyword>
<dbReference type="InterPro" id="IPR011096">
    <property type="entry name" value="FTP_domain"/>
</dbReference>
<dbReference type="GO" id="GO:0046872">
    <property type="term" value="F:metal ion binding"/>
    <property type="evidence" value="ECO:0007669"/>
    <property type="project" value="UniProtKB-KW"/>
</dbReference>
<dbReference type="InterPro" id="IPR026444">
    <property type="entry name" value="Secre_tail"/>
</dbReference>